<feature type="compositionally biased region" description="Gly residues" evidence="4">
    <location>
        <begin position="316"/>
        <end position="335"/>
    </location>
</feature>
<dbReference type="GO" id="GO:0003730">
    <property type="term" value="F:mRNA 3'-UTR binding"/>
    <property type="evidence" value="ECO:0007669"/>
    <property type="project" value="TreeGrafter"/>
</dbReference>
<organism evidence="6 7">
    <name type="scientific">Littorina saxatilis</name>
    <dbReference type="NCBI Taxonomy" id="31220"/>
    <lineage>
        <taxon>Eukaryota</taxon>
        <taxon>Metazoa</taxon>
        <taxon>Spiralia</taxon>
        <taxon>Lophotrochozoa</taxon>
        <taxon>Mollusca</taxon>
        <taxon>Gastropoda</taxon>
        <taxon>Caenogastropoda</taxon>
        <taxon>Littorinimorpha</taxon>
        <taxon>Littorinoidea</taxon>
        <taxon>Littorinidae</taxon>
        <taxon>Littorina</taxon>
    </lineage>
</organism>
<dbReference type="PANTHER" id="PTHR48026">
    <property type="entry name" value="HOMOLOGOUS TO DROSOPHILA SQD (SQUID) PROTEIN"/>
    <property type="match status" value="1"/>
</dbReference>
<feature type="compositionally biased region" description="Basic and acidic residues" evidence="4">
    <location>
        <begin position="96"/>
        <end position="114"/>
    </location>
</feature>
<feature type="region of interest" description="Disordered" evidence="4">
    <location>
        <begin position="315"/>
        <end position="335"/>
    </location>
</feature>
<protein>
    <recommendedName>
        <fullName evidence="5">RRM domain-containing protein</fullName>
    </recommendedName>
</protein>
<dbReference type="InterPro" id="IPR000504">
    <property type="entry name" value="RRM_dom"/>
</dbReference>
<dbReference type="PANTHER" id="PTHR48026:SF14">
    <property type="entry name" value="HETEROGENEOUS NUCLEAR RIBONUCLEOPROTEIN A1"/>
    <property type="match status" value="1"/>
</dbReference>
<keyword evidence="7" id="KW-1185">Reference proteome</keyword>
<dbReference type="GO" id="GO:0000398">
    <property type="term" value="P:mRNA splicing, via spliceosome"/>
    <property type="evidence" value="ECO:0007669"/>
    <property type="project" value="TreeGrafter"/>
</dbReference>
<feature type="compositionally biased region" description="Gly residues" evidence="4">
    <location>
        <begin position="1"/>
        <end position="17"/>
    </location>
</feature>
<comment type="caution">
    <text evidence="6">The sequence shown here is derived from an EMBL/GenBank/DDBJ whole genome shotgun (WGS) entry which is preliminary data.</text>
</comment>
<feature type="region of interest" description="Disordered" evidence="4">
    <location>
        <begin position="197"/>
        <end position="222"/>
    </location>
</feature>
<proteinExistence type="predicted"/>
<dbReference type="SMART" id="SM00360">
    <property type="entry name" value="RRM"/>
    <property type="match status" value="2"/>
</dbReference>
<evidence type="ECO:0000256" key="3">
    <source>
        <dbReference type="PROSITE-ProRule" id="PRU00176"/>
    </source>
</evidence>
<accession>A0AAN9AT00</accession>
<feature type="domain" description="RRM" evidence="5">
    <location>
        <begin position="33"/>
        <end position="110"/>
    </location>
</feature>
<dbReference type="AlphaFoldDB" id="A0AAN9AT00"/>
<dbReference type="SUPFAM" id="SSF54928">
    <property type="entry name" value="RNA-binding domain, RBD"/>
    <property type="match status" value="2"/>
</dbReference>
<dbReference type="InterPro" id="IPR012677">
    <property type="entry name" value="Nucleotide-bd_a/b_plait_sf"/>
</dbReference>
<evidence type="ECO:0000313" key="7">
    <source>
        <dbReference type="Proteomes" id="UP001374579"/>
    </source>
</evidence>
<feature type="domain" description="RRM" evidence="5">
    <location>
        <begin position="121"/>
        <end position="198"/>
    </location>
</feature>
<sequence length="364" mass="36417">MPFYGGGGGYRGGGGNRGGDRDVITDRNAEQFRKLFLGGLSYETDEKGLREHFETWGEIVDCIVMRDPQTKRSRGFGFITYKDADGIDQAQANRPHKVDNREVETKRAMPREESGSQQTVKKMFVGGMKDDTMEDQVREVFAEFGEIDQIDMITDKATGKTRGFCFVTFADYDAVDKAVLFKRHKLNGRNVEVKKALSKQEIGPGGGGGRGGGGPRGGRGDFGGYGGGNGGYGGGGGYSQGGYGGGGYGGGQGGGYGGGGYSGYGGGAGGGYGGGGGGYGGGGGGYGGGGSGGGWNSGSGSGGFGQNYDSSYSGGAVRGGGYSSRGPGPYGSGYGSGGGGSGGYGGGGYGGSGGGGYSGGYGRR</sequence>
<dbReference type="Pfam" id="PF00076">
    <property type="entry name" value="RRM_1"/>
    <property type="match status" value="2"/>
</dbReference>
<gene>
    <name evidence="6" type="ORF">V1264_008378</name>
</gene>
<dbReference type="GO" id="GO:0071013">
    <property type="term" value="C:catalytic step 2 spliceosome"/>
    <property type="evidence" value="ECO:0007669"/>
    <property type="project" value="TreeGrafter"/>
</dbReference>
<evidence type="ECO:0000313" key="6">
    <source>
        <dbReference type="EMBL" id="KAK7092666.1"/>
    </source>
</evidence>
<dbReference type="EMBL" id="JBAMIC010000021">
    <property type="protein sequence ID" value="KAK7092666.1"/>
    <property type="molecule type" value="Genomic_DNA"/>
</dbReference>
<dbReference type="InterPro" id="IPR035979">
    <property type="entry name" value="RBD_domain_sf"/>
</dbReference>
<reference evidence="6 7" key="1">
    <citation type="submission" date="2024-02" db="EMBL/GenBank/DDBJ databases">
        <title>Chromosome-scale genome assembly of the rough periwinkle Littorina saxatilis.</title>
        <authorList>
            <person name="De Jode A."/>
            <person name="Faria R."/>
            <person name="Formenti G."/>
            <person name="Sims Y."/>
            <person name="Smith T.P."/>
            <person name="Tracey A."/>
            <person name="Wood J.M.D."/>
            <person name="Zagrodzka Z.B."/>
            <person name="Johannesson K."/>
            <person name="Butlin R.K."/>
            <person name="Leder E.H."/>
        </authorList>
    </citation>
    <scope>NUCLEOTIDE SEQUENCE [LARGE SCALE GENOMIC DNA]</scope>
    <source>
        <strain evidence="6">Snail1</strain>
        <tissue evidence="6">Muscle</tissue>
    </source>
</reference>
<evidence type="ECO:0000256" key="1">
    <source>
        <dbReference type="ARBA" id="ARBA00022737"/>
    </source>
</evidence>
<evidence type="ECO:0000256" key="2">
    <source>
        <dbReference type="ARBA" id="ARBA00022884"/>
    </source>
</evidence>
<feature type="region of interest" description="Disordered" evidence="4">
    <location>
        <begin position="1"/>
        <end position="23"/>
    </location>
</feature>
<feature type="region of interest" description="Disordered" evidence="4">
    <location>
        <begin position="94"/>
        <end position="118"/>
    </location>
</feature>
<dbReference type="PROSITE" id="PS50102">
    <property type="entry name" value="RRM"/>
    <property type="match status" value="2"/>
</dbReference>
<dbReference type="Proteomes" id="UP001374579">
    <property type="component" value="Unassembled WGS sequence"/>
</dbReference>
<dbReference type="FunFam" id="3.30.70.330:FF:000040">
    <property type="entry name" value="Heterogeneous nuclear ribonucleoprotein A2/B1"/>
    <property type="match status" value="1"/>
</dbReference>
<keyword evidence="2 3" id="KW-0694">RNA-binding</keyword>
<keyword evidence="1" id="KW-0677">Repeat</keyword>
<feature type="compositionally biased region" description="Gly residues" evidence="4">
    <location>
        <begin position="203"/>
        <end position="222"/>
    </location>
</feature>
<name>A0AAN9AT00_9CAEN</name>
<evidence type="ECO:0000256" key="4">
    <source>
        <dbReference type="SAM" id="MobiDB-lite"/>
    </source>
</evidence>
<dbReference type="Gene3D" id="3.30.70.330">
    <property type="match status" value="2"/>
</dbReference>
<evidence type="ECO:0000259" key="5">
    <source>
        <dbReference type="PROSITE" id="PS50102"/>
    </source>
</evidence>